<comment type="subcellular location">
    <subcellularLocation>
        <location evidence="1">Cytoplasm</location>
    </subcellularLocation>
</comment>
<evidence type="ECO:0000259" key="9">
    <source>
        <dbReference type="PROSITE" id="PS50003"/>
    </source>
</evidence>
<dbReference type="CDD" id="cd13252">
    <property type="entry name" value="PH1_ADAP"/>
    <property type="match status" value="1"/>
</dbReference>
<keyword evidence="6 8" id="KW-0863">Zinc-finger</keyword>
<dbReference type="EMBL" id="JAHLQT010039062">
    <property type="protein sequence ID" value="KAG7156625.1"/>
    <property type="molecule type" value="Genomic_DNA"/>
</dbReference>
<dbReference type="OrthoDB" id="10266696at2759"/>
<dbReference type="PANTHER" id="PTHR46021:SF2">
    <property type="entry name" value="ARF-GAP WITH DUAL PH DOMAIN-CONTAINING PROTEIN 1"/>
    <property type="match status" value="1"/>
</dbReference>
<dbReference type="PROSITE" id="PS50003">
    <property type="entry name" value="PH_DOMAIN"/>
    <property type="match status" value="2"/>
</dbReference>
<dbReference type="FunFam" id="1.10.220.150:FF:000011">
    <property type="entry name" value="Arf-GAP with dual PH domain-containing protein 1"/>
    <property type="match status" value="1"/>
</dbReference>
<dbReference type="GO" id="GO:0008270">
    <property type="term" value="F:zinc ion binding"/>
    <property type="evidence" value="ECO:0007669"/>
    <property type="project" value="UniProtKB-KW"/>
</dbReference>
<dbReference type="GO" id="GO:1902936">
    <property type="term" value="F:phosphatidylinositol bisphosphate binding"/>
    <property type="evidence" value="ECO:0007669"/>
    <property type="project" value="InterPro"/>
</dbReference>
<evidence type="ECO:0000256" key="5">
    <source>
        <dbReference type="ARBA" id="ARBA00022737"/>
    </source>
</evidence>
<evidence type="ECO:0000259" key="10">
    <source>
        <dbReference type="PROSITE" id="PS50115"/>
    </source>
</evidence>
<accession>A0A8J5JJ36</accession>
<evidence type="ECO:0000256" key="2">
    <source>
        <dbReference type="ARBA" id="ARBA00022468"/>
    </source>
</evidence>
<dbReference type="GO" id="GO:0005096">
    <property type="term" value="F:GTPase activator activity"/>
    <property type="evidence" value="ECO:0007669"/>
    <property type="project" value="UniProtKB-KW"/>
</dbReference>
<feature type="domain" description="PH" evidence="9">
    <location>
        <begin position="250"/>
        <end position="352"/>
    </location>
</feature>
<dbReference type="GO" id="GO:0005886">
    <property type="term" value="C:plasma membrane"/>
    <property type="evidence" value="ECO:0007669"/>
    <property type="project" value="TreeGrafter"/>
</dbReference>
<feature type="domain" description="Arf-GAP" evidence="10">
    <location>
        <begin position="6"/>
        <end position="127"/>
    </location>
</feature>
<gene>
    <name evidence="11" type="primary">ADAP1-L</name>
    <name evidence="11" type="ORF">Hamer_G006610</name>
</gene>
<name>A0A8J5JJ36_HOMAM</name>
<evidence type="ECO:0000256" key="6">
    <source>
        <dbReference type="ARBA" id="ARBA00022771"/>
    </source>
</evidence>
<dbReference type="InterPro" id="IPR052589">
    <property type="entry name" value="Arf-GAP_dual-PH_domain"/>
</dbReference>
<evidence type="ECO:0000256" key="8">
    <source>
        <dbReference type="PROSITE-ProRule" id="PRU00288"/>
    </source>
</evidence>
<keyword evidence="3" id="KW-0963">Cytoplasm</keyword>
<evidence type="ECO:0000313" key="11">
    <source>
        <dbReference type="EMBL" id="KAG7156625.1"/>
    </source>
</evidence>
<evidence type="ECO:0000256" key="7">
    <source>
        <dbReference type="ARBA" id="ARBA00022833"/>
    </source>
</evidence>
<dbReference type="CDD" id="cd01251">
    <property type="entry name" value="PH2_ADAP"/>
    <property type="match status" value="1"/>
</dbReference>
<keyword evidence="5" id="KW-0677">Repeat</keyword>
<evidence type="ECO:0000313" key="12">
    <source>
        <dbReference type="Proteomes" id="UP000747542"/>
    </source>
</evidence>
<keyword evidence="7" id="KW-0862">Zinc</keyword>
<dbReference type="InterPro" id="IPR001849">
    <property type="entry name" value="PH_domain"/>
</dbReference>
<dbReference type="SMART" id="SM00233">
    <property type="entry name" value="PH"/>
    <property type="match status" value="2"/>
</dbReference>
<comment type="caution">
    <text evidence="11">The sequence shown here is derived from an EMBL/GenBank/DDBJ whole genome shotgun (WGS) entry which is preliminary data.</text>
</comment>
<sequence length="386" mass="44957">MGDRNSRRICELVKQSGNSDCADCGFQNPEWSSFNIGVFLCTTCATWHRRLGTHVSKVKSLKLDKWDDEQVEQMEAVGNLQAKQHYEQHIPACYRIPHAGDPPVLLEQWIRAKYERQEFIQVDKQTYIRNSLEGTLMKKAKDENKYFPRKFVISDNSLKYYSKENSKEPKTTIQLSELNVCLAPAKMNQDNGMQLSYMCDGSTRHIYVYHESGEIIIQWYMAIRSIKLNWLMVAYPSVAAEELVPYLTNDFVIEGWLSKTGPNERDAYRKRWFILDDRKLMYHEGPLDSYPRGEIFLGYKDDNYSIKEGVPRGCKDHDFSFSLITPERTYVMSAPTSDERSRWMNAISTVMERSLRPQDNQSKLALSVNKKSARNSRHSWFSFPSL</sequence>
<dbReference type="InterPro" id="IPR001164">
    <property type="entry name" value="ArfGAP_dom"/>
</dbReference>
<dbReference type="PANTHER" id="PTHR46021">
    <property type="entry name" value="ARF-GAP WITH DUAL PH DOMAIN-CONTAINING PROTEIN 1-LIKE PROTEIN"/>
    <property type="match status" value="1"/>
</dbReference>
<dbReference type="GO" id="GO:0005547">
    <property type="term" value="F:phosphatidylinositol-3,4,5-trisphosphate binding"/>
    <property type="evidence" value="ECO:0007669"/>
    <property type="project" value="TreeGrafter"/>
</dbReference>
<dbReference type="AlphaFoldDB" id="A0A8J5JJ36"/>
<organism evidence="11 12">
    <name type="scientific">Homarus americanus</name>
    <name type="common">American lobster</name>
    <dbReference type="NCBI Taxonomy" id="6706"/>
    <lineage>
        <taxon>Eukaryota</taxon>
        <taxon>Metazoa</taxon>
        <taxon>Ecdysozoa</taxon>
        <taxon>Arthropoda</taxon>
        <taxon>Crustacea</taxon>
        <taxon>Multicrustacea</taxon>
        <taxon>Malacostraca</taxon>
        <taxon>Eumalacostraca</taxon>
        <taxon>Eucarida</taxon>
        <taxon>Decapoda</taxon>
        <taxon>Pleocyemata</taxon>
        <taxon>Astacidea</taxon>
        <taxon>Nephropoidea</taxon>
        <taxon>Nephropidae</taxon>
        <taxon>Homarus</taxon>
    </lineage>
</organism>
<dbReference type="CDD" id="cd08832">
    <property type="entry name" value="ArfGap_ADAP"/>
    <property type="match status" value="1"/>
</dbReference>
<feature type="domain" description="PH" evidence="9">
    <location>
        <begin position="129"/>
        <end position="228"/>
    </location>
</feature>
<dbReference type="SMART" id="SM00105">
    <property type="entry name" value="ArfGap"/>
    <property type="match status" value="1"/>
</dbReference>
<dbReference type="FunFam" id="2.30.29.30:FF:000080">
    <property type="entry name" value="Arf-GAP with dual PH domain-containing protein 1"/>
    <property type="match status" value="1"/>
</dbReference>
<keyword evidence="4" id="KW-0479">Metal-binding</keyword>
<dbReference type="Pfam" id="PF01412">
    <property type="entry name" value="ArfGap"/>
    <property type="match status" value="1"/>
</dbReference>
<dbReference type="InterPro" id="IPR037851">
    <property type="entry name" value="PH2_ADAP"/>
</dbReference>
<evidence type="ECO:0000256" key="4">
    <source>
        <dbReference type="ARBA" id="ARBA00022723"/>
    </source>
</evidence>
<dbReference type="GO" id="GO:0005737">
    <property type="term" value="C:cytoplasm"/>
    <property type="evidence" value="ECO:0007669"/>
    <property type="project" value="UniProtKB-SubCell"/>
</dbReference>
<dbReference type="PROSITE" id="PS50115">
    <property type="entry name" value="ARFGAP"/>
    <property type="match status" value="1"/>
</dbReference>
<protein>
    <submittedName>
        <fullName evidence="11">Arf-GAP with dual PH domain-containing protein 1-like</fullName>
    </submittedName>
</protein>
<dbReference type="Pfam" id="PF00169">
    <property type="entry name" value="PH"/>
    <property type="match status" value="2"/>
</dbReference>
<evidence type="ECO:0000256" key="3">
    <source>
        <dbReference type="ARBA" id="ARBA00022490"/>
    </source>
</evidence>
<keyword evidence="12" id="KW-1185">Reference proteome</keyword>
<evidence type="ECO:0000256" key="1">
    <source>
        <dbReference type="ARBA" id="ARBA00004496"/>
    </source>
</evidence>
<dbReference type="InterPro" id="IPR037849">
    <property type="entry name" value="PH1_ADAP"/>
</dbReference>
<dbReference type="FunFam" id="2.30.29.30:FF:000099">
    <property type="entry name" value="Arf-GAP with dual PH domain-containing protein 1"/>
    <property type="match status" value="1"/>
</dbReference>
<proteinExistence type="predicted"/>
<keyword evidence="2" id="KW-0343">GTPase activation</keyword>
<reference evidence="11" key="1">
    <citation type="journal article" date="2021" name="Sci. Adv.">
        <title>The American lobster genome reveals insights on longevity, neural, and immune adaptations.</title>
        <authorList>
            <person name="Polinski J.M."/>
            <person name="Zimin A.V."/>
            <person name="Clark K.F."/>
            <person name="Kohn A.B."/>
            <person name="Sadowski N."/>
            <person name="Timp W."/>
            <person name="Ptitsyn A."/>
            <person name="Khanna P."/>
            <person name="Romanova D.Y."/>
            <person name="Williams P."/>
            <person name="Greenwood S.J."/>
            <person name="Moroz L.L."/>
            <person name="Walt D.R."/>
            <person name="Bodnar A.G."/>
        </authorList>
    </citation>
    <scope>NUCLEOTIDE SEQUENCE</scope>
    <source>
        <strain evidence="11">GMGI-L3</strain>
    </source>
</reference>
<dbReference type="Proteomes" id="UP000747542">
    <property type="component" value="Unassembled WGS sequence"/>
</dbReference>